<reference evidence="1 2" key="1">
    <citation type="submission" date="2020-07" db="EMBL/GenBank/DDBJ databases">
        <title>Metarhizium humberi genome.</title>
        <authorList>
            <person name="Lysoe E."/>
        </authorList>
    </citation>
    <scope>NUCLEOTIDE SEQUENCE [LARGE SCALE GENOMIC DNA]</scope>
    <source>
        <strain evidence="1 2">ESALQ1638</strain>
    </source>
</reference>
<dbReference type="EMBL" id="JACEFI010000012">
    <property type="protein sequence ID" value="KAH0595488.1"/>
    <property type="molecule type" value="Genomic_DNA"/>
</dbReference>
<comment type="caution">
    <text evidence="1">The sequence shown here is derived from an EMBL/GenBank/DDBJ whole genome shotgun (WGS) entry which is preliminary data.</text>
</comment>
<protein>
    <submittedName>
        <fullName evidence="1">Polyketide synthase</fullName>
    </submittedName>
</protein>
<dbReference type="Proteomes" id="UP000764110">
    <property type="component" value="Unassembled WGS sequence"/>
</dbReference>
<evidence type="ECO:0000313" key="2">
    <source>
        <dbReference type="Proteomes" id="UP000764110"/>
    </source>
</evidence>
<keyword evidence="2" id="KW-1185">Reference proteome</keyword>
<proteinExistence type="predicted"/>
<accession>A0A9P8S6N4</accession>
<gene>
    <name evidence="1" type="ORF">MHUMG1_06663</name>
</gene>
<dbReference type="AlphaFoldDB" id="A0A9P8S6N4"/>
<sequence>MPTGPAWSQALDTHPAAVWLPSVHSCWASTQQLPRAVPPANVGQRRDVRMSVYHNLGGTWDSSAEAQSGTWSVRSNRLTALLAAAKNDAGVLVELGTAALVARGLGEEVLDALGAERNNYGGLRATRCKDEALWAMTK</sequence>
<organism evidence="1 2">
    <name type="scientific">Metarhizium humberi</name>
    <dbReference type="NCBI Taxonomy" id="2596975"/>
    <lineage>
        <taxon>Eukaryota</taxon>
        <taxon>Fungi</taxon>
        <taxon>Dikarya</taxon>
        <taxon>Ascomycota</taxon>
        <taxon>Pezizomycotina</taxon>
        <taxon>Sordariomycetes</taxon>
        <taxon>Hypocreomycetidae</taxon>
        <taxon>Hypocreales</taxon>
        <taxon>Clavicipitaceae</taxon>
        <taxon>Metarhizium</taxon>
    </lineage>
</organism>
<name>A0A9P8S6N4_9HYPO</name>
<evidence type="ECO:0000313" key="1">
    <source>
        <dbReference type="EMBL" id="KAH0595488.1"/>
    </source>
</evidence>